<feature type="compositionally biased region" description="Basic and acidic residues" evidence="1">
    <location>
        <begin position="48"/>
        <end position="59"/>
    </location>
</feature>
<evidence type="ECO:0000256" key="1">
    <source>
        <dbReference type="SAM" id="MobiDB-lite"/>
    </source>
</evidence>
<feature type="region of interest" description="Disordered" evidence="1">
    <location>
        <begin position="1"/>
        <end position="59"/>
    </location>
</feature>
<evidence type="ECO:0000313" key="2">
    <source>
        <dbReference type="EMBL" id="MFC5441659.1"/>
    </source>
</evidence>
<protein>
    <recommendedName>
        <fullName evidence="4">Transposase</fullName>
    </recommendedName>
</protein>
<accession>A0ABW0JZM2</accession>
<feature type="non-terminal residue" evidence="2">
    <location>
        <position position="1"/>
    </location>
</feature>
<gene>
    <name evidence="2" type="ORF">ACFPK0_16720</name>
</gene>
<evidence type="ECO:0000313" key="3">
    <source>
        <dbReference type="Proteomes" id="UP001596018"/>
    </source>
</evidence>
<proteinExistence type="predicted"/>
<comment type="caution">
    <text evidence="2">The sequence shown here is derived from an EMBL/GenBank/DDBJ whole genome shotgun (WGS) entry which is preliminary data.</text>
</comment>
<reference evidence="3" key="1">
    <citation type="journal article" date="2019" name="Int. J. Syst. Evol. Microbiol.">
        <title>The Global Catalogue of Microorganisms (GCM) 10K type strain sequencing project: providing services to taxonomists for standard genome sequencing and annotation.</title>
        <authorList>
            <consortium name="The Broad Institute Genomics Platform"/>
            <consortium name="The Broad Institute Genome Sequencing Center for Infectious Disease"/>
            <person name="Wu L."/>
            <person name="Ma J."/>
        </authorList>
    </citation>
    <scope>NUCLEOTIDE SEQUENCE [LARGE SCALE GENOMIC DNA]</scope>
    <source>
        <strain evidence="3">KACC 12822</strain>
    </source>
</reference>
<sequence length="59" mass="6756">RSWHRMKHSGWWSATRRAPTPRDHRGRASAGLLTTDGEMVTPVSIKAQNDKDQKTDLKK</sequence>
<dbReference type="RefSeq" id="WP_377342368.1">
    <property type="nucleotide sequence ID" value="NZ_JALBWS010000007.1"/>
</dbReference>
<keyword evidence="3" id="KW-1185">Reference proteome</keyword>
<name>A0ABW0JZM2_9GAMM</name>
<organism evidence="2 3">
    <name type="scientific">Rhodanobacter ginsenosidimutans</name>
    <dbReference type="NCBI Taxonomy" id="490571"/>
    <lineage>
        <taxon>Bacteria</taxon>
        <taxon>Pseudomonadati</taxon>
        <taxon>Pseudomonadota</taxon>
        <taxon>Gammaproteobacteria</taxon>
        <taxon>Lysobacterales</taxon>
        <taxon>Rhodanobacteraceae</taxon>
        <taxon>Rhodanobacter</taxon>
    </lineage>
</organism>
<evidence type="ECO:0008006" key="4">
    <source>
        <dbReference type="Google" id="ProtNLM"/>
    </source>
</evidence>
<dbReference type="EMBL" id="JBHSMM010000007">
    <property type="protein sequence ID" value="MFC5441659.1"/>
    <property type="molecule type" value="Genomic_DNA"/>
</dbReference>
<dbReference type="Proteomes" id="UP001596018">
    <property type="component" value="Unassembled WGS sequence"/>
</dbReference>